<organism evidence="15 16">
    <name type="scientific">Leptotrombidium deliense</name>
    <dbReference type="NCBI Taxonomy" id="299467"/>
    <lineage>
        <taxon>Eukaryota</taxon>
        <taxon>Metazoa</taxon>
        <taxon>Ecdysozoa</taxon>
        <taxon>Arthropoda</taxon>
        <taxon>Chelicerata</taxon>
        <taxon>Arachnida</taxon>
        <taxon>Acari</taxon>
        <taxon>Acariformes</taxon>
        <taxon>Trombidiformes</taxon>
        <taxon>Prostigmata</taxon>
        <taxon>Anystina</taxon>
        <taxon>Parasitengona</taxon>
        <taxon>Trombiculoidea</taxon>
        <taxon>Trombiculidae</taxon>
        <taxon>Leptotrombidium</taxon>
    </lineage>
</organism>
<dbReference type="InterPro" id="IPR024571">
    <property type="entry name" value="ERAP1-like_C_dom"/>
</dbReference>
<accession>A0A443S444</accession>
<keyword evidence="16" id="KW-1185">Reference proteome</keyword>
<evidence type="ECO:0000256" key="7">
    <source>
        <dbReference type="ARBA" id="ARBA00022833"/>
    </source>
</evidence>
<feature type="site" description="Transition state stabilizer" evidence="11">
    <location>
        <position position="246"/>
    </location>
</feature>
<dbReference type="Pfam" id="PF17900">
    <property type="entry name" value="Peptidase_M1_N"/>
    <property type="match status" value="1"/>
</dbReference>
<dbReference type="GO" id="GO:0042277">
    <property type="term" value="F:peptide binding"/>
    <property type="evidence" value="ECO:0007669"/>
    <property type="project" value="TreeGrafter"/>
</dbReference>
<keyword evidence="6" id="KW-0378">Hydrolase</keyword>
<sequence>FDEPSFKATFSITIIAPKDRTVVSNMPVSSSTVTEKEKKTVFQKTPKMSTYLVCFVVGDYDFVEKSTPGGGVKVRIYTRIGRKEEGLFALNVAVKSVVYLQNYLGVNYTLPKLDIVGVRDHDASAMENWGLILHKESVLYINETTSPITQQISVAYIIAHEVTHQWFGNLVTMKWWTHIWLNEGFAEFMECMITNVFFEKWRFWRYCLEADYESALQLDSFHSIHPINIPKLNQSENDIIFDGIIYKKGASVIKMIKHFVGKEKFRKSLKRYIRKNQYANTETNDILKSFDEVSGKRITQMMSAWLNKKGYPVIKVEENGECLGIRQEKFSIDGMNNEEERKMLWKVPIIYKADINGSTKTFVLRKRSERCLSKTIFNLNIGSVGFYRTQYTDKQYEQLFNQLKAGKLKAEHRFHLHHDYFAFAMAGMKSPVEYLKYLKMYAEEEEYFIWKSIDSSISNIKELISNANCTEEINKFVTQLYSKINEKLKNTKKNDDFTKLLQVLIYSRLGKSGNKEIIDDSFKRFDDYYNKQIIDPNYRSAVFEMVASKAPNNSNDYYHKLIQVFKKSDDINERKEITKALGSSENDEQLKLTLELSLTTEVTLSECSLLIESVADSKPELAFRFVAKNVNILRYKFEESLTKIIRVSNPFSDERFTKGYGSGELSSATKTSFA</sequence>
<dbReference type="PANTHER" id="PTHR11533:SF174">
    <property type="entry name" value="PUROMYCIN-SENSITIVE AMINOPEPTIDASE-RELATED"/>
    <property type="match status" value="1"/>
</dbReference>
<feature type="non-terminal residue" evidence="15">
    <location>
        <position position="1"/>
    </location>
</feature>
<evidence type="ECO:0000259" key="12">
    <source>
        <dbReference type="Pfam" id="PF01433"/>
    </source>
</evidence>
<evidence type="ECO:0008006" key="17">
    <source>
        <dbReference type="Google" id="ProtNLM"/>
    </source>
</evidence>
<dbReference type="InterPro" id="IPR042097">
    <property type="entry name" value="Aminopeptidase_N-like_N_sf"/>
</dbReference>
<evidence type="ECO:0000313" key="15">
    <source>
        <dbReference type="EMBL" id="RWS22265.1"/>
    </source>
</evidence>
<feature type="binding site" evidence="10">
    <location>
        <position position="164"/>
    </location>
    <ligand>
        <name>Zn(2+)</name>
        <dbReference type="ChEBI" id="CHEBI:29105"/>
        <note>catalytic</note>
    </ligand>
</feature>
<keyword evidence="4" id="KW-0645">Protease</keyword>
<evidence type="ECO:0000256" key="5">
    <source>
        <dbReference type="ARBA" id="ARBA00022723"/>
    </source>
</evidence>
<reference evidence="15 16" key="1">
    <citation type="journal article" date="2018" name="Gigascience">
        <title>Genomes of trombidid mites reveal novel predicted allergens and laterally-transferred genes associated with secondary metabolism.</title>
        <authorList>
            <person name="Dong X."/>
            <person name="Chaisiri K."/>
            <person name="Xia D."/>
            <person name="Armstrong S.D."/>
            <person name="Fang Y."/>
            <person name="Donnelly M.J."/>
            <person name="Kadowaki T."/>
            <person name="McGarry J.W."/>
            <person name="Darby A.C."/>
            <person name="Makepeace B.L."/>
        </authorList>
    </citation>
    <scope>NUCLEOTIDE SEQUENCE [LARGE SCALE GENOMIC DNA]</scope>
    <source>
        <strain evidence="15">UoL-UT</strain>
    </source>
</reference>
<dbReference type="FunFam" id="1.10.390.10:FF:000006">
    <property type="entry name" value="Puromycin-sensitive aminopeptidase"/>
    <property type="match status" value="1"/>
</dbReference>
<feature type="domain" description="Peptidase M1 membrane alanine aminopeptidase" evidence="12">
    <location>
        <begin position="88"/>
        <end position="305"/>
    </location>
</feature>
<dbReference type="Gene3D" id="2.60.40.1910">
    <property type="match status" value="1"/>
</dbReference>
<evidence type="ECO:0000256" key="3">
    <source>
        <dbReference type="ARBA" id="ARBA00022438"/>
    </source>
</evidence>
<evidence type="ECO:0000256" key="11">
    <source>
        <dbReference type="PIRSR" id="PIRSR634016-4"/>
    </source>
</evidence>
<evidence type="ECO:0000259" key="14">
    <source>
        <dbReference type="Pfam" id="PF17900"/>
    </source>
</evidence>
<gene>
    <name evidence="15" type="ORF">B4U80_00248</name>
</gene>
<comment type="caution">
    <text evidence="15">The sequence shown here is derived from an EMBL/GenBank/DDBJ whole genome shotgun (WGS) entry which is preliminary data.</text>
</comment>
<evidence type="ECO:0000256" key="4">
    <source>
        <dbReference type="ARBA" id="ARBA00022670"/>
    </source>
</evidence>
<comment type="similarity">
    <text evidence="2">Belongs to the peptidase M1 family.</text>
</comment>
<feature type="binding site" evidence="10">
    <location>
        <position position="183"/>
    </location>
    <ligand>
        <name>Zn(2+)</name>
        <dbReference type="ChEBI" id="CHEBI:29105"/>
        <note>catalytic</note>
    </ligand>
</feature>
<dbReference type="InterPro" id="IPR045357">
    <property type="entry name" value="Aminopeptidase_N-like_N"/>
</dbReference>
<dbReference type="AlphaFoldDB" id="A0A443S444"/>
<dbReference type="STRING" id="299467.A0A443S444"/>
<evidence type="ECO:0000256" key="10">
    <source>
        <dbReference type="PIRSR" id="PIRSR634016-3"/>
    </source>
</evidence>
<dbReference type="PANTHER" id="PTHR11533">
    <property type="entry name" value="PROTEASE M1 ZINC METALLOPROTEASE"/>
    <property type="match status" value="1"/>
</dbReference>
<comment type="subcellular location">
    <subcellularLocation>
        <location evidence="1">Cell membrane</location>
        <topology evidence="1">Lipid-anchor</topology>
        <topology evidence="1">GPI-anchor</topology>
    </subcellularLocation>
</comment>
<evidence type="ECO:0000256" key="8">
    <source>
        <dbReference type="ARBA" id="ARBA00023049"/>
    </source>
</evidence>
<evidence type="ECO:0000259" key="13">
    <source>
        <dbReference type="Pfam" id="PF11838"/>
    </source>
</evidence>
<dbReference type="VEuPathDB" id="VectorBase:LDEU009775"/>
<dbReference type="Gene3D" id="1.10.390.10">
    <property type="entry name" value="Neutral Protease Domain 2"/>
    <property type="match status" value="1"/>
</dbReference>
<evidence type="ECO:0000256" key="9">
    <source>
        <dbReference type="PIRSR" id="PIRSR634016-1"/>
    </source>
</evidence>
<dbReference type="InterPro" id="IPR034016">
    <property type="entry name" value="M1_APN-typ"/>
</dbReference>
<dbReference type="InterPro" id="IPR001930">
    <property type="entry name" value="Peptidase_M1"/>
</dbReference>
<dbReference type="GO" id="GO:0008270">
    <property type="term" value="F:zinc ion binding"/>
    <property type="evidence" value="ECO:0007669"/>
    <property type="project" value="InterPro"/>
</dbReference>
<evidence type="ECO:0000256" key="2">
    <source>
        <dbReference type="ARBA" id="ARBA00010136"/>
    </source>
</evidence>
<feature type="domain" description="Aminopeptidase N-like N-terminal" evidence="14">
    <location>
        <begin position="1"/>
        <end position="52"/>
    </location>
</feature>
<keyword evidence="3" id="KW-0031">Aminopeptidase</keyword>
<dbReference type="Gene3D" id="2.60.40.1730">
    <property type="entry name" value="tricorn interacting facor f3 domain"/>
    <property type="match status" value="1"/>
</dbReference>
<keyword evidence="5 10" id="KW-0479">Metal-binding</keyword>
<dbReference type="GO" id="GO:0043171">
    <property type="term" value="P:peptide catabolic process"/>
    <property type="evidence" value="ECO:0007669"/>
    <property type="project" value="TreeGrafter"/>
</dbReference>
<dbReference type="InterPro" id="IPR014782">
    <property type="entry name" value="Peptidase_M1_dom"/>
</dbReference>
<dbReference type="GO" id="GO:0005737">
    <property type="term" value="C:cytoplasm"/>
    <property type="evidence" value="ECO:0007669"/>
    <property type="project" value="TreeGrafter"/>
</dbReference>
<dbReference type="PRINTS" id="PR00756">
    <property type="entry name" value="ALADIPTASE"/>
</dbReference>
<dbReference type="GO" id="GO:0005886">
    <property type="term" value="C:plasma membrane"/>
    <property type="evidence" value="ECO:0007669"/>
    <property type="project" value="UniProtKB-SubCell"/>
</dbReference>
<dbReference type="SUPFAM" id="SSF55486">
    <property type="entry name" value="Metalloproteases ('zincins'), catalytic domain"/>
    <property type="match status" value="1"/>
</dbReference>
<keyword evidence="8" id="KW-0482">Metalloprotease</keyword>
<evidence type="ECO:0000313" key="16">
    <source>
        <dbReference type="Proteomes" id="UP000288716"/>
    </source>
</evidence>
<keyword evidence="7 10" id="KW-0862">Zinc</keyword>
<dbReference type="EMBL" id="NCKV01009303">
    <property type="protein sequence ID" value="RWS22265.1"/>
    <property type="molecule type" value="Genomic_DNA"/>
</dbReference>
<evidence type="ECO:0000256" key="6">
    <source>
        <dbReference type="ARBA" id="ARBA00022801"/>
    </source>
</evidence>
<proteinExistence type="inferred from homology"/>
<feature type="domain" description="ERAP1-like C-terminal" evidence="13">
    <location>
        <begin position="378"/>
        <end position="648"/>
    </location>
</feature>
<dbReference type="Pfam" id="PF01433">
    <property type="entry name" value="Peptidase_M1"/>
    <property type="match status" value="1"/>
</dbReference>
<protein>
    <recommendedName>
        <fullName evidence="17">Aminopeptidase</fullName>
    </recommendedName>
</protein>
<evidence type="ECO:0000256" key="1">
    <source>
        <dbReference type="ARBA" id="ARBA00004609"/>
    </source>
</evidence>
<dbReference type="InterPro" id="IPR027268">
    <property type="entry name" value="Peptidase_M4/M1_CTD_sf"/>
</dbReference>
<dbReference type="OrthoDB" id="10031169at2759"/>
<feature type="binding site" evidence="10">
    <location>
        <position position="160"/>
    </location>
    <ligand>
        <name>Zn(2+)</name>
        <dbReference type="ChEBI" id="CHEBI:29105"/>
        <note>catalytic</note>
    </ligand>
</feature>
<dbReference type="InterPro" id="IPR050344">
    <property type="entry name" value="Peptidase_M1_aminopeptidases"/>
</dbReference>
<feature type="active site" description="Proton acceptor" evidence="9">
    <location>
        <position position="161"/>
    </location>
</feature>
<dbReference type="CDD" id="cd09601">
    <property type="entry name" value="M1_APN-Q_like"/>
    <property type="match status" value="1"/>
</dbReference>
<dbReference type="Proteomes" id="UP000288716">
    <property type="component" value="Unassembled WGS sequence"/>
</dbReference>
<dbReference type="SUPFAM" id="SSF63737">
    <property type="entry name" value="Leukotriene A4 hydrolase N-terminal domain"/>
    <property type="match status" value="1"/>
</dbReference>
<dbReference type="GO" id="GO:0006508">
    <property type="term" value="P:proteolysis"/>
    <property type="evidence" value="ECO:0007669"/>
    <property type="project" value="UniProtKB-KW"/>
</dbReference>
<dbReference type="Gene3D" id="1.25.50.20">
    <property type="match status" value="1"/>
</dbReference>
<dbReference type="GO" id="GO:0005615">
    <property type="term" value="C:extracellular space"/>
    <property type="evidence" value="ECO:0007669"/>
    <property type="project" value="TreeGrafter"/>
</dbReference>
<name>A0A443S444_9ACAR</name>
<dbReference type="Pfam" id="PF11838">
    <property type="entry name" value="ERAP1_C"/>
    <property type="match status" value="1"/>
</dbReference>
<comment type="cofactor">
    <cofactor evidence="10">
        <name>Zn(2+)</name>
        <dbReference type="ChEBI" id="CHEBI:29105"/>
    </cofactor>
    <text evidence="10">Binds 1 zinc ion per subunit.</text>
</comment>
<dbReference type="GO" id="GO:0070006">
    <property type="term" value="F:metalloaminopeptidase activity"/>
    <property type="evidence" value="ECO:0007669"/>
    <property type="project" value="TreeGrafter"/>
</dbReference>